<dbReference type="STRING" id="1194695.A0A5A7SX97"/>
<dbReference type="PANTHER" id="PTHR42648">
    <property type="entry name" value="TRANSPOSASE, PUTATIVE-RELATED"/>
    <property type="match status" value="1"/>
</dbReference>
<gene>
    <name evidence="2" type="ORF">E6C27_scaffold57G002850</name>
</gene>
<name>A0A5A7SX97_CUCMM</name>
<evidence type="ECO:0000313" key="2">
    <source>
        <dbReference type="EMBL" id="KAA0035183.1"/>
    </source>
</evidence>
<protein>
    <submittedName>
        <fullName evidence="2">Gag-pol polyprotein</fullName>
    </submittedName>
</protein>
<comment type="caution">
    <text evidence="2">The sequence shown here is derived from an EMBL/GenBank/DDBJ whole genome shotgun (WGS) entry which is preliminary data.</text>
</comment>
<accession>A0A5A7SX97</accession>
<dbReference type="AlphaFoldDB" id="A0A5A7SX97"/>
<dbReference type="InterPro" id="IPR039537">
    <property type="entry name" value="Retrotran_Ty1/copia-like"/>
</dbReference>
<feature type="domain" description="Retroviral polymerase SH3-like" evidence="1">
    <location>
        <begin position="55"/>
        <end position="111"/>
    </location>
</feature>
<organism evidence="2 3">
    <name type="scientific">Cucumis melo var. makuwa</name>
    <name type="common">Oriental melon</name>
    <dbReference type="NCBI Taxonomy" id="1194695"/>
    <lineage>
        <taxon>Eukaryota</taxon>
        <taxon>Viridiplantae</taxon>
        <taxon>Streptophyta</taxon>
        <taxon>Embryophyta</taxon>
        <taxon>Tracheophyta</taxon>
        <taxon>Spermatophyta</taxon>
        <taxon>Magnoliopsida</taxon>
        <taxon>eudicotyledons</taxon>
        <taxon>Gunneridae</taxon>
        <taxon>Pentapetalae</taxon>
        <taxon>rosids</taxon>
        <taxon>fabids</taxon>
        <taxon>Cucurbitales</taxon>
        <taxon>Cucurbitaceae</taxon>
        <taxon>Benincaseae</taxon>
        <taxon>Cucumis</taxon>
    </lineage>
</organism>
<dbReference type="EMBL" id="SSTE01020204">
    <property type="protein sequence ID" value="KAA0035183.1"/>
    <property type="molecule type" value="Genomic_DNA"/>
</dbReference>
<dbReference type="PANTHER" id="PTHR42648:SF21">
    <property type="entry name" value="CYSTEINE-RICH RLK (RECEPTOR-LIKE PROTEIN KINASE) 8"/>
    <property type="match status" value="1"/>
</dbReference>
<dbReference type="Proteomes" id="UP000321393">
    <property type="component" value="Unassembled WGS sequence"/>
</dbReference>
<proteinExistence type="predicted"/>
<evidence type="ECO:0000313" key="3">
    <source>
        <dbReference type="Proteomes" id="UP000321393"/>
    </source>
</evidence>
<dbReference type="OrthoDB" id="8027607at2759"/>
<evidence type="ECO:0000259" key="1">
    <source>
        <dbReference type="Pfam" id="PF25597"/>
    </source>
</evidence>
<dbReference type="Pfam" id="PF25597">
    <property type="entry name" value="SH3_retrovirus"/>
    <property type="match status" value="1"/>
</dbReference>
<reference evidence="2 3" key="1">
    <citation type="submission" date="2019-08" db="EMBL/GenBank/DDBJ databases">
        <title>Draft genome sequences of two oriental melons (Cucumis melo L. var makuwa).</title>
        <authorList>
            <person name="Kwon S.-Y."/>
        </authorList>
    </citation>
    <scope>NUCLEOTIDE SEQUENCE [LARGE SCALE GENOMIC DNA]</scope>
    <source>
        <strain evidence="3">cv. SW 3</strain>
        <tissue evidence="2">Leaf</tissue>
    </source>
</reference>
<sequence length="180" mass="21004">MIHVKSLPLHFWAEAVNIACHIHNIITTRSGTTVTLYELWKGRKTNVMYFHVFGSTCYILADREYHRKWDAKLEEGIFLGYSQNRRAYKVFNNRTTVVMETINVVVNDYEQTYKRIDDDDEVAPKVTMVLEVAAADAPIADTSVNSFKDGSKSTQKEVHQRRVNLFHFHISENIIRQFYN</sequence>
<dbReference type="InterPro" id="IPR057670">
    <property type="entry name" value="SH3_retrovirus"/>
</dbReference>